<accession>A0A1F2WMT0</accession>
<sequence>MVRAVIKARQCGLQVSVIVLLGLAGREGSGDHAIKSAETVSKMNPDYLSALTVMVVPGTPLYLEQQDGKFFLPDQEGLLAELRLFLEHCELDGCTFRTNHASNYLPLKGVLSKDKQRLVEAIDRAIGRPELLRPEHMRAL</sequence>
<reference evidence="1 2" key="1">
    <citation type="journal article" date="2016" name="Nat. Commun.">
        <title>Thousands of microbial genomes shed light on interconnected biogeochemical processes in an aquifer system.</title>
        <authorList>
            <person name="Anantharaman K."/>
            <person name="Brown C.T."/>
            <person name="Hug L.A."/>
            <person name="Sharon I."/>
            <person name="Castelle C.J."/>
            <person name="Probst A.J."/>
            <person name="Thomas B.C."/>
            <person name="Singh A."/>
            <person name="Wilkins M.J."/>
            <person name="Karaoz U."/>
            <person name="Brodie E.L."/>
            <person name="Williams K.H."/>
            <person name="Hubbard S.S."/>
            <person name="Banfield J.F."/>
        </authorList>
    </citation>
    <scope>NUCLEOTIDE SEQUENCE [LARGE SCALE GENOMIC DNA]</scope>
</reference>
<dbReference type="InterPro" id="IPR058240">
    <property type="entry name" value="rSAM_sf"/>
</dbReference>
<dbReference type="Proteomes" id="UP000177876">
    <property type="component" value="Unassembled WGS sequence"/>
</dbReference>
<organism evidence="1 2">
    <name type="scientific">Candidatus Solincola sediminis</name>
    <dbReference type="NCBI Taxonomy" id="1797199"/>
    <lineage>
        <taxon>Bacteria</taxon>
        <taxon>Bacillati</taxon>
        <taxon>Actinomycetota</taxon>
        <taxon>Candidatus Geothermincolia</taxon>
        <taxon>Candidatus Geothermincolales</taxon>
        <taxon>Candidatus Geothermincolaceae</taxon>
        <taxon>Candidatus Solincola</taxon>
    </lineage>
</organism>
<protein>
    <recommendedName>
        <fullName evidence="3">Radical SAM protein</fullName>
    </recommendedName>
</protein>
<dbReference type="AlphaFoldDB" id="A0A1F2WMT0"/>
<gene>
    <name evidence="1" type="ORF">A2Y75_01180</name>
</gene>
<dbReference type="STRING" id="1797197.A2Y75_01180"/>
<dbReference type="SUPFAM" id="SSF102114">
    <property type="entry name" value="Radical SAM enzymes"/>
    <property type="match status" value="1"/>
</dbReference>
<comment type="caution">
    <text evidence="1">The sequence shown here is derived from an EMBL/GenBank/DDBJ whole genome shotgun (WGS) entry which is preliminary data.</text>
</comment>
<evidence type="ECO:0008006" key="3">
    <source>
        <dbReference type="Google" id="ProtNLM"/>
    </source>
</evidence>
<proteinExistence type="predicted"/>
<evidence type="ECO:0000313" key="1">
    <source>
        <dbReference type="EMBL" id="OFW58161.1"/>
    </source>
</evidence>
<evidence type="ECO:0000313" key="2">
    <source>
        <dbReference type="Proteomes" id="UP000177876"/>
    </source>
</evidence>
<name>A0A1F2WMT0_9ACTN</name>
<dbReference type="EMBL" id="MELK01000026">
    <property type="protein sequence ID" value="OFW58161.1"/>
    <property type="molecule type" value="Genomic_DNA"/>
</dbReference>